<evidence type="ECO:0000259" key="3">
    <source>
        <dbReference type="Pfam" id="PF16655"/>
    </source>
</evidence>
<dbReference type="EMBL" id="DF237450">
    <property type="protein sequence ID" value="GAQ89233.1"/>
    <property type="molecule type" value="Genomic_DNA"/>
</dbReference>
<proteinExistence type="predicted"/>
<dbReference type="InterPro" id="IPR018946">
    <property type="entry name" value="PhoD-like_MPP"/>
</dbReference>
<evidence type="ECO:0000313" key="4">
    <source>
        <dbReference type="EMBL" id="GAQ89233.1"/>
    </source>
</evidence>
<evidence type="ECO:0000256" key="1">
    <source>
        <dbReference type="SAM" id="SignalP"/>
    </source>
</evidence>
<dbReference type="CDD" id="cd07389">
    <property type="entry name" value="MPP_PhoD"/>
    <property type="match status" value="1"/>
</dbReference>
<reference evidence="4 5" key="1">
    <citation type="journal article" date="2014" name="Nat. Commun.">
        <title>Klebsormidium flaccidum genome reveals primary factors for plant terrestrial adaptation.</title>
        <authorList>
            <person name="Hori K."/>
            <person name="Maruyama F."/>
            <person name="Fujisawa T."/>
            <person name="Togashi T."/>
            <person name="Yamamoto N."/>
            <person name="Seo M."/>
            <person name="Sato S."/>
            <person name="Yamada T."/>
            <person name="Mori H."/>
            <person name="Tajima N."/>
            <person name="Moriyama T."/>
            <person name="Ikeuchi M."/>
            <person name="Watanabe M."/>
            <person name="Wada H."/>
            <person name="Kobayashi K."/>
            <person name="Saito M."/>
            <person name="Masuda T."/>
            <person name="Sasaki-Sekimoto Y."/>
            <person name="Mashiguchi K."/>
            <person name="Awai K."/>
            <person name="Shimojima M."/>
            <person name="Masuda S."/>
            <person name="Iwai M."/>
            <person name="Nobusawa T."/>
            <person name="Narise T."/>
            <person name="Kondo S."/>
            <person name="Saito H."/>
            <person name="Sato R."/>
            <person name="Murakawa M."/>
            <person name="Ihara Y."/>
            <person name="Oshima-Yamada Y."/>
            <person name="Ohtaka K."/>
            <person name="Satoh M."/>
            <person name="Sonobe K."/>
            <person name="Ishii M."/>
            <person name="Ohtani R."/>
            <person name="Kanamori-Sato M."/>
            <person name="Honoki R."/>
            <person name="Miyazaki D."/>
            <person name="Mochizuki H."/>
            <person name="Umetsu J."/>
            <person name="Higashi K."/>
            <person name="Shibata D."/>
            <person name="Kamiya Y."/>
            <person name="Sato N."/>
            <person name="Nakamura Y."/>
            <person name="Tabata S."/>
            <person name="Ida S."/>
            <person name="Kurokawa K."/>
            <person name="Ohta H."/>
        </authorList>
    </citation>
    <scope>NUCLEOTIDE SEQUENCE [LARGE SCALE GENOMIC DNA]</scope>
    <source>
        <strain evidence="4 5">NIES-2285</strain>
    </source>
</reference>
<dbReference type="Gene3D" id="2.60.40.380">
    <property type="entry name" value="Purple acid phosphatase-like, N-terminal"/>
    <property type="match status" value="1"/>
</dbReference>
<feature type="domain" description="PhoD-like phosphatase metallophosphatase" evidence="2">
    <location>
        <begin position="188"/>
        <end position="579"/>
    </location>
</feature>
<gene>
    <name evidence="4" type="ORF">KFL_005010020</name>
</gene>
<sequence>MARSLAFCALLVVALFGTTLAARELSLQASTGLELVQNMAYLKPITNAPESVSAAIQEPVIDATMRRKLLQSGPLVDDLSVARSFQHGIASGDPTATQVILWTRVTPVAADTRALVYFKVAADSGLNTIVTQGAVATDAGVDWTVKVDVTGLTPSTTYYYQFYSGSAKSAVGRTRTLPVGDVSKSRIAYVTCSQYPDGYFNAYRSLAGEPDIQAVLHLGDYMYEYAASAAQATKFSPPRQVQAFQTVTLEQYRARHALYKTDVDLQEAHRVHPWVIVWDDHDSTNNAWRNGAQNHKTATQGPWEARLAASVRAWYEYQPVRQVQFDLKLRIYRSFQIGNLLDLIMVDTRIIGRDRQTDDPPDPPVLNTTAGNEKFAVLFDRTRTMLGETQLEWLQAQLSDSKGRGAVWRMIGNQVLFTEMPVTIDDPDTNGYLGPVIGYSDGWDAYPETRFQVLDHIRRNAIDNVVVATGDWHGTVVSDVPFYPFQTWGRSYLGNPNQNSTFGKLGVNANFTTGLGSMATEITVTSVTSAFFGETEAARASAVKLDDTLKSLMPHLRYSNHFGHGYAITEFTKTDATHTFCFVSTILSPTYTLDCSKKLKQLSGTNHLIDA</sequence>
<dbReference type="OrthoDB" id="29024at2759"/>
<evidence type="ECO:0000259" key="2">
    <source>
        <dbReference type="Pfam" id="PF09423"/>
    </source>
</evidence>
<dbReference type="Pfam" id="PF09423">
    <property type="entry name" value="PhoD"/>
    <property type="match status" value="1"/>
</dbReference>
<dbReference type="STRING" id="105231.A0A1Y1IF43"/>
<dbReference type="OMA" id="RWDILGQ"/>
<dbReference type="PANTHER" id="PTHR43606:SF7">
    <property type="entry name" value="PHOSPHATASE, PUTATIVE (AFU_ORTHOLOGUE AFUA_6G08710)-RELATED"/>
    <property type="match status" value="1"/>
</dbReference>
<dbReference type="Proteomes" id="UP000054558">
    <property type="component" value="Unassembled WGS sequence"/>
</dbReference>
<protein>
    <submittedName>
        <fullName evidence="4">Alkaline phosphatase D</fullName>
    </submittedName>
</protein>
<dbReference type="AlphaFoldDB" id="A0A1Y1IF43"/>
<dbReference type="SUPFAM" id="SSF56300">
    <property type="entry name" value="Metallo-dependent phosphatases"/>
    <property type="match status" value="1"/>
</dbReference>
<keyword evidence="1" id="KW-0732">Signal</keyword>
<feature type="chain" id="PRO_5012530636" evidence="1">
    <location>
        <begin position="22"/>
        <end position="611"/>
    </location>
</feature>
<dbReference type="PANTHER" id="PTHR43606">
    <property type="entry name" value="PHOSPHATASE, PUTATIVE (AFU_ORTHOLOGUE AFUA_6G08710)-RELATED"/>
    <property type="match status" value="1"/>
</dbReference>
<feature type="signal peptide" evidence="1">
    <location>
        <begin position="1"/>
        <end position="21"/>
    </location>
</feature>
<feature type="domain" description="Phospholipase D N-terminal" evidence="3">
    <location>
        <begin position="87"/>
        <end position="176"/>
    </location>
</feature>
<keyword evidence="5" id="KW-1185">Reference proteome</keyword>
<name>A0A1Y1IF43_KLENI</name>
<organism evidence="4 5">
    <name type="scientific">Klebsormidium nitens</name>
    <name type="common">Green alga</name>
    <name type="synonym">Ulothrix nitens</name>
    <dbReference type="NCBI Taxonomy" id="105231"/>
    <lineage>
        <taxon>Eukaryota</taxon>
        <taxon>Viridiplantae</taxon>
        <taxon>Streptophyta</taxon>
        <taxon>Klebsormidiophyceae</taxon>
        <taxon>Klebsormidiales</taxon>
        <taxon>Klebsormidiaceae</taxon>
        <taxon>Klebsormidium</taxon>
    </lineage>
</organism>
<dbReference type="InterPro" id="IPR038607">
    <property type="entry name" value="PhoD-like_sf"/>
</dbReference>
<dbReference type="InterPro" id="IPR029052">
    <property type="entry name" value="Metallo-depent_PP-like"/>
</dbReference>
<dbReference type="InterPro" id="IPR032093">
    <property type="entry name" value="PhoD_N"/>
</dbReference>
<dbReference type="Pfam" id="PF16655">
    <property type="entry name" value="PhoD_N"/>
    <property type="match status" value="1"/>
</dbReference>
<dbReference type="Gene3D" id="3.60.21.70">
    <property type="entry name" value="PhoD-like phosphatase"/>
    <property type="match status" value="1"/>
</dbReference>
<dbReference type="InterPro" id="IPR052900">
    <property type="entry name" value="Phospholipid_Metab_Enz"/>
</dbReference>
<accession>A0A1Y1IF43</accession>
<evidence type="ECO:0000313" key="5">
    <source>
        <dbReference type="Proteomes" id="UP000054558"/>
    </source>
</evidence>